<organism evidence="2 5">
    <name type="scientific">Plasmodium ovale wallikeri</name>
    <dbReference type="NCBI Taxonomy" id="864142"/>
    <lineage>
        <taxon>Eukaryota</taxon>
        <taxon>Sar</taxon>
        <taxon>Alveolata</taxon>
        <taxon>Apicomplexa</taxon>
        <taxon>Aconoidasida</taxon>
        <taxon>Haemosporida</taxon>
        <taxon>Plasmodiidae</taxon>
        <taxon>Plasmodium</taxon>
        <taxon>Plasmodium (Plasmodium)</taxon>
    </lineage>
</organism>
<protein>
    <submittedName>
        <fullName evidence="2">Uncharacterized protein</fullName>
    </submittedName>
</protein>
<evidence type="ECO:0000313" key="3">
    <source>
        <dbReference type="EMBL" id="SBT35635.1"/>
    </source>
</evidence>
<dbReference type="Proteomes" id="UP000078550">
    <property type="component" value="Unassembled WGS sequence"/>
</dbReference>
<dbReference type="EMBL" id="FLRE01000104">
    <property type="protein sequence ID" value="SBT35635.1"/>
    <property type="molecule type" value="Genomic_DNA"/>
</dbReference>
<dbReference type="AlphaFoldDB" id="A0A1A8YUI9"/>
<dbReference type="EMBL" id="FLRD01000079">
    <property type="protein sequence ID" value="SBT35189.1"/>
    <property type="molecule type" value="Genomic_DNA"/>
</dbReference>
<reference evidence="2" key="1">
    <citation type="submission" date="2016-05" db="EMBL/GenBank/DDBJ databases">
        <authorList>
            <person name="Lavstsen T."/>
            <person name="Jespersen J.S."/>
        </authorList>
    </citation>
    <scope>NUCLEOTIDE SEQUENCE [LARGE SCALE GENOMIC DNA]</scope>
</reference>
<sequence length="109" mass="12337">MNLPCHSFISPHNLTTSQPRNPATPQPRNPATSYSQIKIVVGDRLLRWLLLLLSTTLESANVYSSTILRVTRELRPKGHISGEVHNTGSMFDPVYNMNFSIYRSHSLFV</sequence>
<evidence type="ECO:0000313" key="4">
    <source>
        <dbReference type="Proteomes" id="UP000078550"/>
    </source>
</evidence>
<feature type="compositionally biased region" description="Polar residues" evidence="1">
    <location>
        <begin position="10"/>
        <end position="21"/>
    </location>
</feature>
<gene>
    <name evidence="2" type="ORF">POVWA1_026140</name>
    <name evidence="3" type="ORF">POVWA2_025970</name>
</gene>
<dbReference type="Proteomes" id="UP000078555">
    <property type="component" value="Unassembled WGS sequence"/>
</dbReference>
<feature type="region of interest" description="Disordered" evidence="1">
    <location>
        <begin position="1"/>
        <end position="32"/>
    </location>
</feature>
<reference evidence="4 5" key="2">
    <citation type="submission" date="2016-05" db="EMBL/GenBank/DDBJ databases">
        <authorList>
            <person name="Naeem Raeece"/>
        </authorList>
    </citation>
    <scope>NUCLEOTIDE SEQUENCE [LARGE SCALE GENOMIC DNA]</scope>
</reference>
<evidence type="ECO:0000313" key="2">
    <source>
        <dbReference type="EMBL" id="SBT35189.1"/>
    </source>
</evidence>
<keyword evidence="5" id="KW-1185">Reference proteome</keyword>
<name>A0A1A8YUI9_PLAOA</name>
<proteinExistence type="predicted"/>
<evidence type="ECO:0000256" key="1">
    <source>
        <dbReference type="SAM" id="MobiDB-lite"/>
    </source>
</evidence>
<accession>A0A1A8YUI9</accession>
<evidence type="ECO:0000313" key="5">
    <source>
        <dbReference type="Proteomes" id="UP000078555"/>
    </source>
</evidence>